<organism evidence="2 3">
    <name type="scientific">Peltaster fructicola</name>
    <dbReference type="NCBI Taxonomy" id="286661"/>
    <lineage>
        <taxon>Eukaryota</taxon>
        <taxon>Fungi</taxon>
        <taxon>Dikarya</taxon>
        <taxon>Ascomycota</taxon>
        <taxon>Pezizomycotina</taxon>
        <taxon>Dothideomycetes</taxon>
        <taxon>Dothideomycetes incertae sedis</taxon>
        <taxon>Peltaster</taxon>
    </lineage>
</organism>
<name>A0A6H0XME2_9PEZI</name>
<evidence type="ECO:0000313" key="3">
    <source>
        <dbReference type="Proteomes" id="UP000503462"/>
    </source>
</evidence>
<feature type="region of interest" description="Disordered" evidence="1">
    <location>
        <begin position="296"/>
        <end position="317"/>
    </location>
</feature>
<evidence type="ECO:0000313" key="2">
    <source>
        <dbReference type="EMBL" id="QIW95875.1"/>
    </source>
</evidence>
<keyword evidence="3" id="KW-1185">Reference proteome</keyword>
<feature type="compositionally biased region" description="Basic and acidic residues" evidence="1">
    <location>
        <begin position="296"/>
        <end position="305"/>
    </location>
</feature>
<dbReference type="Proteomes" id="UP000503462">
    <property type="component" value="Chromosome 1"/>
</dbReference>
<evidence type="ECO:0000256" key="1">
    <source>
        <dbReference type="SAM" id="MobiDB-lite"/>
    </source>
</evidence>
<dbReference type="AlphaFoldDB" id="A0A6H0XME2"/>
<proteinExistence type="predicted"/>
<dbReference type="EMBL" id="CP051139">
    <property type="protein sequence ID" value="QIW95875.1"/>
    <property type="molecule type" value="Genomic_DNA"/>
</dbReference>
<gene>
    <name evidence="2" type="ORF">AMS68_001393</name>
</gene>
<protein>
    <submittedName>
        <fullName evidence="2">Uncharacterized protein</fullName>
    </submittedName>
</protein>
<accession>A0A6H0XME2</accession>
<dbReference type="OrthoDB" id="5402392at2759"/>
<sequence length="432" mass="47701">MLDCPVPAIGEALSPYIRSRQEVSEIRGSLHTYLEKNLNLDEEHLESSNLIAPSLTSSLPDAPAGLSGVRKAYWNALKAHQEAQAKYALLKAEIQELSRPQNASNTVSETRSIHQDVLPVLRQREKQRKLHIIQRALSAVTEDDTAPTNVAMDEFVRSRAGEMPMLPNVNSTRHGYMEDADARMLELKKAILTAKHIIDSPRSDNDQTNGTFHHHPHAELQALQETRNMLITWIEEQLTTIGDAQAANEKPVESLAVNGEDAPIPVSKDEIGQIYEQYLAARRKLLQGLQHAPQHDFDVSADRVNGRPSPVPRTNERSGATAATILPYIQPLLDLQRSEAALAQQATSSKKQLESAEAETDRLIHRLADESHLVHPGALTGKDWQKASSTARQSTDKVIEDRLRAGDQAVQLARGTLQTINGLPQVVRGTAS</sequence>
<reference evidence="2 3" key="1">
    <citation type="journal article" date="2016" name="Sci. Rep.">
        <title>Peltaster fructicola genome reveals evolution from an invasive phytopathogen to an ectophytic parasite.</title>
        <authorList>
            <person name="Xu C."/>
            <person name="Chen H."/>
            <person name="Gleason M.L."/>
            <person name="Xu J.R."/>
            <person name="Liu H."/>
            <person name="Zhang R."/>
            <person name="Sun G."/>
        </authorList>
    </citation>
    <scope>NUCLEOTIDE SEQUENCE [LARGE SCALE GENOMIC DNA]</scope>
    <source>
        <strain evidence="2 3">LNHT1506</strain>
    </source>
</reference>